<feature type="compositionally biased region" description="Polar residues" evidence="2">
    <location>
        <begin position="170"/>
        <end position="181"/>
    </location>
</feature>
<feature type="compositionally biased region" description="Low complexity" evidence="2">
    <location>
        <begin position="1"/>
        <end position="10"/>
    </location>
</feature>
<feature type="coiled-coil region" evidence="1">
    <location>
        <begin position="585"/>
        <end position="633"/>
    </location>
</feature>
<feature type="compositionally biased region" description="Polar residues" evidence="2">
    <location>
        <begin position="98"/>
        <end position="110"/>
    </location>
</feature>
<feature type="coiled-coil region" evidence="1">
    <location>
        <begin position="223"/>
        <end position="342"/>
    </location>
</feature>
<dbReference type="AlphaFoldDB" id="A0A081A0W7"/>
<evidence type="ECO:0000313" key="3">
    <source>
        <dbReference type="EMBL" id="ETO72528.1"/>
    </source>
</evidence>
<evidence type="ECO:0000313" key="4">
    <source>
        <dbReference type="Proteomes" id="UP000028582"/>
    </source>
</evidence>
<evidence type="ECO:0000256" key="2">
    <source>
        <dbReference type="SAM" id="MobiDB-lite"/>
    </source>
</evidence>
<organism evidence="3 4">
    <name type="scientific">Phytophthora nicotianae P1976</name>
    <dbReference type="NCBI Taxonomy" id="1317066"/>
    <lineage>
        <taxon>Eukaryota</taxon>
        <taxon>Sar</taxon>
        <taxon>Stramenopiles</taxon>
        <taxon>Oomycota</taxon>
        <taxon>Peronosporomycetes</taxon>
        <taxon>Peronosporales</taxon>
        <taxon>Peronosporaceae</taxon>
        <taxon>Phytophthora</taxon>
    </lineage>
</organism>
<reference evidence="3 4" key="1">
    <citation type="submission" date="2013-11" db="EMBL/GenBank/DDBJ databases">
        <title>The Genome Sequence of Phytophthora parasitica P1976.</title>
        <authorList>
            <consortium name="The Broad Institute Genomics Platform"/>
            <person name="Russ C."/>
            <person name="Tyler B."/>
            <person name="Panabieres F."/>
            <person name="Shan W."/>
            <person name="Tripathy S."/>
            <person name="Grunwald N."/>
            <person name="Machado M."/>
            <person name="Johnson C.S."/>
            <person name="Walker B."/>
            <person name="Young S."/>
            <person name="Zeng Q."/>
            <person name="Gargeya S."/>
            <person name="Fitzgerald M."/>
            <person name="Haas B."/>
            <person name="Abouelleil A."/>
            <person name="Allen A.W."/>
            <person name="Alvarado L."/>
            <person name="Arachchi H.M."/>
            <person name="Berlin A.M."/>
            <person name="Chapman S.B."/>
            <person name="Gainer-Dewar J."/>
            <person name="Goldberg J."/>
            <person name="Griggs A."/>
            <person name="Gujja S."/>
            <person name="Hansen M."/>
            <person name="Howarth C."/>
            <person name="Imamovic A."/>
            <person name="Ireland A."/>
            <person name="Larimer J."/>
            <person name="McCowan C."/>
            <person name="Murphy C."/>
            <person name="Pearson M."/>
            <person name="Poon T.W."/>
            <person name="Priest M."/>
            <person name="Roberts A."/>
            <person name="Saif S."/>
            <person name="Shea T."/>
            <person name="Sisk P."/>
            <person name="Sykes S."/>
            <person name="Wortman J."/>
            <person name="Nusbaum C."/>
            <person name="Birren B."/>
        </authorList>
    </citation>
    <scope>NUCLEOTIDE SEQUENCE [LARGE SCALE GENOMIC DNA]</scope>
    <source>
        <strain evidence="3 4">P1976</strain>
    </source>
</reference>
<accession>A0A081A0W7</accession>
<dbReference type="EMBL" id="ANJA01002053">
    <property type="protein sequence ID" value="ETO72528.1"/>
    <property type="molecule type" value="Genomic_DNA"/>
</dbReference>
<keyword evidence="1" id="KW-0175">Coiled coil</keyword>
<feature type="compositionally biased region" description="Low complexity" evidence="2">
    <location>
        <begin position="136"/>
        <end position="148"/>
    </location>
</feature>
<feature type="compositionally biased region" description="Acidic residues" evidence="2">
    <location>
        <begin position="11"/>
        <end position="24"/>
    </location>
</feature>
<dbReference type="OrthoDB" id="74799at2759"/>
<comment type="caution">
    <text evidence="3">The sequence shown here is derived from an EMBL/GenBank/DDBJ whole genome shotgun (WGS) entry which is preliminary data.</text>
</comment>
<sequence length="688" mass="78410">MYSDDSAASEVESEVEDAYGDDGSGEVASEIAESGDVHELALVLKQQPKQQSKSIDSDVYDEDNDGYSAEDFEDDFEEYDEETSSIQPPPPAPVTKGPSPTRSVISNTRRSVVASDDAPGYDYEYGEASFEEESCRSQSQRSLSPSNRVVDLSVRSASPSFRPAQPPPESSNDFVQTTSVEAHSPVAGAKASSRPTPQVLASVAEEEAEAYAAMQSKQFSLLLRKMESKFEDEVEELREKNALLTWKERELKASLRRAKEELTMRKARIEKKRRRAADRRREHERAAERVQQELAAAQSSIVERDCRIEGLQNELVELRGMLQNVEREKHEADGRNMILAEKLQAALGDFHQLTCSFEGAVNAKLVCEQRIEELKGMHRVQLEIIEHKCQVDVDAARRALAEEVASRAAERQTLPEVHKRVVEAEKERYEKLEAALNKQMRELESRAAQDALTHAAELARATEVKHQAEQRAERRIQDEVDRIAREREAVDEQRRELLASMARTNVRFDEERGKMEARSCELDARRSELADERAELEARIIYVEQRTRRLEEDEALVERRRTELAAVGRETLERSHALARRAQELADAIAERDKLRTLVKVLTERSERSEQRAMMLEQDCEKLEMAAQALQQERLLVAKQRLQSRYFLDGARKLESMLHQKHCAMEAADKYPPSKSVFYASNQHEHHQ</sequence>
<dbReference type="Proteomes" id="UP000028582">
    <property type="component" value="Unassembled WGS sequence"/>
</dbReference>
<feature type="coiled-coil region" evidence="1">
    <location>
        <begin position="526"/>
        <end position="553"/>
    </location>
</feature>
<proteinExistence type="predicted"/>
<name>A0A081A0W7_PHYNI</name>
<gene>
    <name evidence="3" type="ORF">F444_11387</name>
</gene>
<feature type="coiled-coil region" evidence="1">
    <location>
        <begin position="419"/>
        <end position="496"/>
    </location>
</feature>
<protein>
    <submittedName>
        <fullName evidence="3">Uncharacterized protein</fullName>
    </submittedName>
</protein>
<feature type="region of interest" description="Disordered" evidence="2">
    <location>
        <begin position="1"/>
        <end position="196"/>
    </location>
</feature>
<feature type="compositionally biased region" description="Acidic residues" evidence="2">
    <location>
        <begin position="58"/>
        <end position="83"/>
    </location>
</feature>
<evidence type="ECO:0000256" key="1">
    <source>
        <dbReference type="SAM" id="Coils"/>
    </source>
</evidence>